<reference evidence="8 9" key="1">
    <citation type="submission" date="2024-10" db="EMBL/GenBank/DDBJ databases">
        <title>The Natural Products Discovery Center: Release of the First 8490 Sequenced Strains for Exploring Actinobacteria Biosynthetic Diversity.</title>
        <authorList>
            <person name="Kalkreuter E."/>
            <person name="Kautsar S.A."/>
            <person name="Yang D."/>
            <person name="Bader C.D."/>
            <person name="Teijaro C.N."/>
            <person name="Fluegel L."/>
            <person name="Davis C.M."/>
            <person name="Simpson J.R."/>
            <person name="Lauterbach L."/>
            <person name="Steele A.D."/>
            <person name="Gui C."/>
            <person name="Meng S."/>
            <person name="Li G."/>
            <person name="Viehrig K."/>
            <person name="Ye F."/>
            <person name="Su P."/>
            <person name="Kiefer A.F."/>
            <person name="Nichols A."/>
            <person name="Cepeda A.J."/>
            <person name="Yan W."/>
            <person name="Fan B."/>
            <person name="Jiang Y."/>
            <person name="Adhikari A."/>
            <person name="Zheng C.-J."/>
            <person name="Schuster L."/>
            <person name="Cowan T.M."/>
            <person name="Smanski M.J."/>
            <person name="Chevrette M.G."/>
            <person name="De Carvalho L.P.S."/>
            <person name="Shen B."/>
        </authorList>
    </citation>
    <scope>NUCLEOTIDE SEQUENCE [LARGE SCALE GENOMIC DNA]</scope>
    <source>
        <strain evidence="8 9">NPDC019377</strain>
    </source>
</reference>
<keyword evidence="1" id="KW-0808">Transferase</keyword>
<evidence type="ECO:0000256" key="6">
    <source>
        <dbReference type="SAM" id="Phobius"/>
    </source>
</evidence>
<dbReference type="SUPFAM" id="SSF63999">
    <property type="entry name" value="Thiamin pyrophosphokinase, catalytic domain"/>
    <property type="match status" value="1"/>
</dbReference>
<keyword evidence="6" id="KW-1133">Transmembrane helix</keyword>
<evidence type="ECO:0000256" key="5">
    <source>
        <dbReference type="SAM" id="MobiDB-lite"/>
    </source>
</evidence>
<keyword evidence="9" id="KW-1185">Reference proteome</keyword>
<dbReference type="NCBIfam" id="NF040608">
    <property type="entry name" value="division_SteA"/>
    <property type="match status" value="1"/>
</dbReference>
<dbReference type="EMBL" id="JBIRYL010000001">
    <property type="protein sequence ID" value="MFI2228225.1"/>
    <property type="molecule type" value="Genomic_DNA"/>
</dbReference>
<evidence type="ECO:0000313" key="8">
    <source>
        <dbReference type="EMBL" id="MFI2228225.1"/>
    </source>
</evidence>
<evidence type="ECO:0000313" key="9">
    <source>
        <dbReference type="Proteomes" id="UP001611494"/>
    </source>
</evidence>
<sequence length="405" mass="42841">MRMLALLSKNSETLPGRTGTARVDRDTRRLLDRVEPGDIAVLDEMDLDQVTADRLLAAGVAAVVNASPSISGRYPNPGPELLVAGGVLLLDAVTSDAFDRIRDGAKVRIDSGVVYADRLTRREPEVLVECLELDETAVADRLSEARNGLAGHLECFAAGTLEFVRTESSLLMDGIGVPDPDLDLNGRQVVVVGDGPGHAEDLKKLKPFIKEYAPIMIGVGSGAEAVRRAGYRLDLIVANPEQLPAKILTGNAELIVPAELDGYAEGLDRVKELGIGAITFPCSGTPADLALLLAHHRGAALIVTAGAPASLEEFFDRCRRDSNPATFLTRLKVGGAIMDATAVATLYRSRVPGALMALLVLAALVVLIVAVLAAGHGSEILAPVQDLLHRADLWVRETIGRPGAS</sequence>
<keyword evidence="6" id="KW-0812">Transmembrane</keyword>
<accession>A0ABW7VNR0</accession>
<name>A0ABW7VNR0_9NOCA</name>
<keyword evidence="6" id="KW-0472">Membrane</keyword>
<dbReference type="RefSeq" id="WP_397058297.1">
    <property type="nucleotide sequence ID" value="NZ_JBIRYL010000001.1"/>
</dbReference>
<keyword evidence="2" id="KW-0547">Nucleotide-binding</keyword>
<dbReference type="InterPro" id="IPR047795">
    <property type="entry name" value="Put_SteA-like"/>
</dbReference>
<dbReference type="Proteomes" id="UP001611494">
    <property type="component" value="Unassembled WGS sequence"/>
</dbReference>
<keyword evidence="3" id="KW-0418">Kinase</keyword>
<feature type="region of interest" description="Disordered" evidence="5">
    <location>
        <begin position="1"/>
        <end position="20"/>
    </location>
</feature>
<dbReference type="InterPro" id="IPR022215">
    <property type="entry name" value="SteA-like_C"/>
</dbReference>
<evidence type="ECO:0000256" key="1">
    <source>
        <dbReference type="ARBA" id="ARBA00022679"/>
    </source>
</evidence>
<keyword evidence="4" id="KW-0067">ATP-binding</keyword>
<proteinExistence type="predicted"/>
<evidence type="ECO:0000256" key="4">
    <source>
        <dbReference type="ARBA" id="ARBA00022840"/>
    </source>
</evidence>
<evidence type="ECO:0000259" key="7">
    <source>
        <dbReference type="Pfam" id="PF12555"/>
    </source>
</evidence>
<gene>
    <name evidence="8" type="primary">steA</name>
    <name evidence="8" type="ORF">ACH49Z_00050</name>
</gene>
<evidence type="ECO:0000256" key="3">
    <source>
        <dbReference type="ARBA" id="ARBA00022777"/>
    </source>
</evidence>
<feature type="transmembrane region" description="Helical" evidence="6">
    <location>
        <begin position="354"/>
        <end position="374"/>
    </location>
</feature>
<dbReference type="Pfam" id="PF12555">
    <property type="entry name" value="SteA-like_C"/>
    <property type="match status" value="1"/>
</dbReference>
<feature type="domain" description="SteA-like C-terminal" evidence="7">
    <location>
        <begin position="342"/>
        <end position="388"/>
    </location>
</feature>
<comment type="caution">
    <text evidence="8">The sequence shown here is derived from an EMBL/GenBank/DDBJ whole genome shotgun (WGS) entry which is preliminary data.</text>
</comment>
<evidence type="ECO:0000256" key="2">
    <source>
        <dbReference type="ARBA" id="ARBA00022741"/>
    </source>
</evidence>
<protein>
    <submittedName>
        <fullName evidence="8">Cytokinetic ring protein SteA</fullName>
    </submittedName>
</protein>
<organism evidence="8 9">
    <name type="scientific">Nocardia testacea</name>
    <dbReference type="NCBI Taxonomy" id="248551"/>
    <lineage>
        <taxon>Bacteria</taxon>
        <taxon>Bacillati</taxon>
        <taxon>Actinomycetota</taxon>
        <taxon>Actinomycetes</taxon>
        <taxon>Mycobacteriales</taxon>
        <taxon>Nocardiaceae</taxon>
        <taxon>Nocardia</taxon>
    </lineage>
</organism>
<dbReference type="InterPro" id="IPR036759">
    <property type="entry name" value="TPK_catalytic_sf"/>
</dbReference>